<dbReference type="InterPro" id="IPR003006">
    <property type="entry name" value="Ig/MHC_CS"/>
</dbReference>
<dbReference type="PROSITE" id="PS50835">
    <property type="entry name" value="IG_LIKE"/>
    <property type="match status" value="1"/>
</dbReference>
<keyword evidence="5" id="KW-0391">Immunity</keyword>
<dbReference type="InterPro" id="IPR013783">
    <property type="entry name" value="Ig-like_fold"/>
</dbReference>
<dbReference type="InterPro" id="IPR001003">
    <property type="entry name" value="MHC_II_a_N"/>
</dbReference>
<feature type="domain" description="Ig-like" evidence="15">
    <location>
        <begin position="104"/>
        <end position="185"/>
    </location>
</feature>
<keyword evidence="12" id="KW-0393">Immunoglobulin domain</keyword>
<evidence type="ECO:0000256" key="12">
    <source>
        <dbReference type="ARBA" id="ARBA00023319"/>
    </source>
</evidence>
<dbReference type="InterPro" id="IPR036179">
    <property type="entry name" value="Ig-like_dom_sf"/>
</dbReference>
<keyword evidence="16" id="KW-1185">Reference proteome</keyword>
<feature type="chain" id="PRO_5014121482" evidence="14">
    <location>
        <begin position="18"/>
        <end position="238"/>
    </location>
</feature>
<dbReference type="SUPFAM" id="SSF48726">
    <property type="entry name" value="Immunoglobulin"/>
    <property type="match status" value="1"/>
</dbReference>
<dbReference type="OrthoDB" id="8925804at2759"/>
<comment type="subcellular location">
    <subcellularLocation>
        <location evidence="1">Membrane</location>
        <topology evidence="1">Single-pass type I membrane protein</topology>
    </subcellularLocation>
</comment>
<protein>
    <submittedName>
        <fullName evidence="17">H-2 class II histocompatibility antigen, A-U alpha chain</fullName>
    </submittedName>
</protein>
<sequence>MKMKLLLFLSCVLSVSAEGLHDDLRINGCSESDGEFLYALDGEEKWFADFKKKQGVYPQPPFIDPITYGEGVYENAVADLHVCKSNLDVCRRGMKDIPVENDPPSRVMIYPRDDIEPGQKNILICHVSGFYPAPVRVQWTRNGLNVTGESSINVPFPNNDGYFTQISRLDFVPQLGDIYSCSVEHVALQEPQTRIWDVEDDAPQPSLGPSVFCGVGLTVGLLGVAAGTFFLIKGNECR</sequence>
<dbReference type="SMART" id="SM00920">
    <property type="entry name" value="MHC_II_alpha"/>
    <property type="match status" value="1"/>
</dbReference>
<feature type="transmembrane region" description="Helical" evidence="13">
    <location>
        <begin position="207"/>
        <end position="232"/>
    </location>
</feature>
<dbReference type="InterPro" id="IPR007110">
    <property type="entry name" value="Ig-like_dom"/>
</dbReference>
<evidence type="ECO:0000256" key="9">
    <source>
        <dbReference type="ARBA" id="ARBA00023157"/>
    </source>
</evidence>
<dbReference type="GO" id="GO:0002504">
    <property type="term" value="P:antigen processing and presentation of peptide or polysaccharide antigen via MHC class II"/>
    <property type="evidence" value="ECO:0007669"/>
    <property type="project" value="UniProtKB-KW"/>
</dbReference>
<dbReference type="RefSeq" id="XP_013856059.1">
    <property type="nucleotide sequence ID" value="XM_014000605.1"/>
</dbReference>
<reference evidence="17" key="1">
    <citation type="submission" date="2025-08" db="UniProtKB">
        <authorList>
            <consortium name="RefSeq"/>
        </authorList>
    </citation>
    <scope>IDENTIFICATION</scope>
</reference>
<evidence type="ECO:0000256" key="13">
    <source>
        <dbReference type="SAM" id="Phobius"/>
    </source>
</evidence>
<evidence type="ECO:0000256" key="7">
    <source>
        <dbReference type="ARBA" id="ARBA00023130"/>
    </source>
</evidence>
<keyword evidence="9" id="KW-1015">Disulfide bond</keyword>
<evidence type="ECO:0000256" key="5">
    <source>
        <dbReference type="ARBA" id="ARBA00022859"/>
    </source>
</evidence>
<gene>
    <name evidence="17" type="primary">si:busm1-48c11.3</name>
</gene>
<dbReference type="Proteomes" id="UP000192220">
    <property type="component" value="Unplaced"/>
</dbReference>
<dbReference type="InterPro" id="IPR003597">
    <property type="entry name" value="Ig_C1-set"/>
</dbReference>
<dbReference type="Pfam" id="PF07654">
    <property type="entry name" value="C1-set"/>
    <property type="match status" value="1"/>
</dbReference>
<dbReference type="STRING" id="52670.A0A2I4AKP0"/>
<keyword evidence="10" id="KW-0325">Glycoprotein</keyword>
<dbReference type="PANTHER" id="PTHR19944:SF86">
    <property type="entry name" value="HLA CLASS II HISTOCOMPATIBILITY ANTIGEN, DR ALPHA CHAIN"/>
    <property type="match status" value="1"/>
</dbReference>
<evidence type="ECO:0000256" key="2">
    <source>
        <dbReference type="ARBA" id="ARBA00007394"/>
    </source>
</evidence>
<dbReference type="Pfam" id="PF00993">
    <property type="entry name" value="MHC_II_alpha"/>
    <property type="match status" value="1"/>
</dbReference>
<evidence type="ECO:0000256" key="10">
    <source>
        <dbReference type="ARBA" id="ARBA00023180"/>
    </source>
</evidence>
<dbReference type="FunCoup" id="A0A2I4AKP0">
    <property type="interactions" value="1418"/>
</dbReference>
<evidence type="ECO:0000256" key="1">
    <source>
        <dbReference type="ARBA" id="ARBA00004479"/>
    </source>
</evidence>
<keyword evidence="6 13" id="KW-1133">Transmembrane helix</keyword>
<dbReference type="Gene3D" id="2.60.40.10">
    <property type="entry name" value="Immunoglobulins"/>
    <property type="match status" value="1"/>
</dbReference>
<evidence type="ECO:0000256" key="11">
    <source>
        <dbReference type="ARBA" id="ARBA00023182"/>
    </source>
</evidence>
<keyword evidence="3 13" id="KW-0812">Transmembrane</keyword>
<dbReference type="GO" id="GO:0042613">
    <property type="term" value="C:MHC class II protein complex"/>
    <property type="evidence" value="ECO:0007669"/>
    <property type="project" value="UniProtKB-KW"/>
</dbReference>
<evidence type="ECO:0000256" key="3">
    <source>
        <dbReference type="ARBA" id="ARBA00022692"/>
    </source>
</evidence>
<accession>A0A2I4AKP0</accession>
<dbReference type="PROSITE" id="PS00290">
    <property type="entry name" value="IG_MHC"/>
    <property type="match status" value="1"/>
</dbReference>
<dbReference type="SMART" id="SM00407">
    <property type="entry name" value="IGc1"/>
    <property type="match status" value="1"/>
</dbReference>
<dbReference type="InterPro" id="IPR050160">
    <property type="entry name" value="MHC/Immunoglobulin"/>
</dbReference>
<keyword evidence="11" id="KW-0491">MHC II</keyword>
<organism evidence="16 17">
    <name type="scientific">Austrofundulus limnaeus</name>
    <name type="common">Annual killifish</name>
    <dbReference type="NCBI Taxonomy" id="52670"/>
    <lineage>
        <taxon>Eukaryota</taxon>
        <taxon>Metazoa</taxon>
        <taxon>Chordata</taxon>
        <taxon>Craniata</taxon>
        <taxon>Vertebrata</taxon>
        <taxon>Euteleostomi</taxon>
        <taxon>Actinopterygii</taxon>
        <taxon>Neopterygii</taxon>
        <taxon>Teleostei</taxon>
        <taxon>Neoteleostei</taxon>
        <taxon>Acanthomorphata</taxon>
        <taxon>Ovalentaria</taxon>
        <taxon>Atherinomorphae</taxon>
        <taxon>Cyprinodontiformes</taxon>
        <taxon>Rivulidae</taxon>
        <taxon>Austrofundulus</taxon>
    </lineage>
</organism>
<dbReference type="InParanoid" id="A0A2I4AKP0"/>
<evidence type="ECO:0000256" key="8">
    <source>
        <dbReference type="ARBA" id="ARBA00023136"/>
    </source>
</evidence>
<keyword evidence="4 14" id="KW-0732">Signal</keyword>
<evidence type="ECO:0000313" key="17">
    <source>
        <dbReference type="RefSeq" id="XP_013856059.1"/>
    </source>
</evidence>
<dbReference type="GO" id="GO:0002250">
    <property type="term" value="P:adaptive immune response"/>
    <property type="evidence" value="ECO:0007669"/>
    <property type="project" value="UniProtKB-KW"/>
</dbReference>
<keyword evidence="7" id="KW-1064">Adaptive immunity</keyword>
<name>A0A2I4AKP0_AUSLI</name>
<evidence type="ECO:0000259" key="15">
    <source>
        <dbReference type="PROSITE" id="PS50835"/>
    </source>
</evidence>
<evidence type="ECO:0000256" key="4">
    <source>
        <dbReference type="ARBA" id="ARBA00022729"/>
    </source>
</evidence>
<feature type="signal peptide" evidence="14">
    <location>
        <begin position="1"/>
        <end position="17"/>
    </location>
</feature>
<dbReference type="SUPFAM" id="SSF54452">
    <property type="entry name" value="MHC antigen-recognition domain"/>
    <property type="match status" value="1"/>
</dbReference>
<evidence type="ECO:0000313" key="16">
    <source>
        <dbReference type="Proteomes" id="UP000192220"/>
    </source>
</evidence>
<dbReference type="Gene3D" id="3.10.320.10">
    <property type="entry name" value="Class II Histocompatibility Antigen, M Beta Chain, Chain B, domain 1"/>
    <property type="match status" value="1"/>
</dbReference>
<dbReference type="InterPro" id="IPR014745">
    <property type="entry name" value="MHC_II_a/b_N"/>
</dbReference>
<evidence type="ECO:0000256" key="14">
    <source>
        <dbReference type="SAM" id="SignalP"/>
    </source>
</evidence>
<dbReference type="KEGG" id="alim:106511878"/>
<dbReference type="InterPro" id="IPR011162">
    <property type="entry name" value="MHC_I/II-like_Ag-recog"/>
</dbReference>
<proteinExistence type="inferred from homology"/>
<dbReference type="AlphaFoldDB" id="A0A2I4AKP0"/>
<evidence type="ECO:0000256" key="6">
    <source>
        <dbReference type="ARBA" id="ARBA00022989"/>
    </source>
</evidence>
<dbReference type="PANTHER" id="PTHR19944">
    <property type="entry name" value="MHC CLASS II-RELATED"/>
    <property type="match status" value="1"/>
</dbReference>
<comment type="similarity">
    <text evidence="2">Belongs to the MHC class II family.</text>
</comment>
<keyword evidence="8 13" id="KW-0472">Membrane</keyword>